<dbReference type="Pfam" id="PF14035">
    <property type="entry name" value="YlzJ"/>
    <property type="match status" value="1"/>
</dbReference>
<dbReference type="Proteomes" id="UP000463051">
    <property type="component" value="Unassembled WGS sequence"/>
</dbReference>
<name>A0A7X2H777_9BACL</name>
<reference evidence="1 2" key="1">
    <citation type="submission" date="2019-11" db="EMBL/GenBank/DDBJ databases">
        <title>Paenibacillus monticola sp. nov., a novel PGPR strain isolated from mountain sample in China.</title>
        <authorList>
            <person name="Zhao Q."/>
            <person name="Li H.-P."/>
            <person name="Zhang J.-L."/>
        </authorList>
    </citation>
    <scope>NUCLEOTIDE SEQUENCE [LARGE SCALE GENOMIC DNA]</scope>
    <source>
        <strain evidence="1 2">LC-T2</strain>
    </source>
</reference>
<dbReference type="EMBL" id="WJXB01000006">
    <property type="protein sequence ID" value="MRN54807.1"/>
    <property type="molecule type" value="Genomic_DNA"/>
</dbReference>
<dbReference type="AlphaFoldDB" id="A0A7X2H777"/>
<proteinExistence type="predicted"/>
<keyword evidence="2" id="KW-1185">Reference proteome</keyword>
<evidence type="ECO:0000313" key="2">
    <source>
        <dbReference type="Proteomes" id="UP000463051"/>
    </source>
</evidence>
<dbReference type="InterPro" id="IPR025619">
    <property type="entry name" value="YlzJ"/>
</dbReference>
<sequence>MILYTVMPMEQVWEGALHTFPPVREISIKGVLMQVEPLEEGRARIVRLLDCSLDRYLDPALSPGAIISLT</sequence>
<organism evidence="1 2">
    <name type="scientific">Paenibacillus monticola</name>
    <dbReference type="NCBI Taxonomy" id="2666075"/>
    <lineage>
        <taxon>Bacteria</taxon>
        <taxon>Bacillati</taxon>
        <taxon>Bacillota</taxon>
        <taxon>Bacilli</taxon>
        <taxon>Bacillales</taxon>
        <taxon>Paenibacillaceae</taxon>
        <taxon>Paenibacillus</taxon>
    </lineage>
</organism>
<dbReference type="RefSeq" id="WP_154120226.1">
    <property type="nucleotide sequence ID" value="NZ_WJXB01000006.1"/>
</dbReference>
<protein>
    <recommendedName>
        <fullName evidence="3">YlzJ-like protein</fullName>
    </recommendedName>
</protein>
<gene>
    <name evidence="1" type="ORF">GJB61_17635</name>
</gene>
<accession>A0A7X2H777</accession>
<evidence type="ECO:0008006" key="3">
    <source>
        <dbReference type="Google" id="ProtNLM"/>
    </source>
</evidence>
<evidence type="ECO:0000313" key="1">
    <source>
        <dbReference type="EMBL" id="MRN54807.1"/>
    </source>
</evidence>
<comment type="caution">
    <text evidence="1">The sequence shown here is derived from an EMBL/GenBank/DDBJ whole genome shotgun (WGS) entry which is preliminary data.</text>
</comment>